<protein>
    <submittedName>
        <fullName evidence="1">Uncharacterized protein</fullName>
    </submittedName>
</protein>
<name>A0A5D8QE46_9THEO</name>
<comment type="caution">
    <text evidence="1">The sequence shown here is derived from an EMBL/GenBank/DDBJ whole genome shotgun (WGS) entry which is preliminary data.</text>
</comment>
<evidence type="ECO:0000313" key="2">
    <source>
        <dbReference type="Proteomes" id="UP000322976"/>
    </source>
</evidence>
<dbReference type="EMBL" id="VTPS01000006">
    <property type="protein sequence ID" value="TZE82449.1"/>
    <property type="molecule type" value="Genomic_DNA"/>
</dbReference>
<gene>
    <name evidence="1" type="ORF">FWJ32_05435</name>
</gene>
<proteinExistence type="predicted"/>
<dbReference type="RefSeq" id="WP_149544961.1">
    <property type="nucleotide sequence ID" value="NZ_VTPS01000006.1"/>
</dbReference>
<accession>A0A5D8QE46</accession>
<dbReference type="Proteomes" id="UP000322976">
    <property type="component" value="Unassembled WGS sequence"/>
</dbReference>
<reference evidence="1 2" key="1">
    <citation type="submission" date="2019-08" db="EMBL/GenBank/DDBJ databases">
        <title>Calorimonas adulescens gen. nov., sp. nov., an anaerobic thermophilic bacterium from Sakhalin hot spring.</title>
        <authorList>
            <person name="Khomyakova M.A."/>
            <person name="Merkel A.Y."/>
            <person name="Novikov A."/>
            <person name="Bonch-Osmolovskaya E.A."/>
            <person name="Slobodkin A.I."/>
        </authorList>
    </citation>
    <scope>NUCLEOTIDE SEQUENCE [LARGE SCALE GENOMIC DNA]</scope>
    <source>
        <strain evidence="1 2">A05MB</strain>
    </source>
</reference>
<sequence length="62" mass="7167">MKELDIYAQMARLKEIDYKNTLAIISIIETLIDKGIITRTDIARKSAQIEMEMTYDSESRAN</sequence>
<dbReference type="AlphaFoldDB" id="A0A5D8QE46"/>
<keyword evidence="2" id="KW-1185">Reference proteome</keyword>
<evidence type="ECO:0000313" key="1">
    <source>
        <dbReference type="EMBL" id="TZE82449.1"/>
    </source>
</evidence>
<organism evidence="1 2">
    <name type="scientific">Calorimonas adulescens</name>
    <dbReference type="NCBI Taxonomy" id="2606906"/>
    <lineage>
        <taxon>Bacteria</taxon>
        <taxon>Bacillati</taxon>
        <taxon>Bacillota</taxon>
        <taxon>Clostridia</taxon>
        <taxon>Thermoanaerobacterales</taxon>
        <taxon>Thermoanaerobacteraceae</taxon>
        <taxon>Calorimonas</taxon>
    </lineage>
</organism>